<reference evidence="9 10" key="2">
    <citation type="journal article" date="2011" name="Stand. Genomic Sci.">
        <title>Complete genome sequence of Isosphaera pallida type strain (IS1B).</title>
        <authorList>
            <consortium name="US DOE Joint Genome Institute (JGI-PGF)"/>
            <person name="Goker M."/>
            <person name="Cleland D."/>
            <person name="Saunders E."/>
            <person name="Lapidus A."/>
            <person name="Nolan M."/>
            <person name="Lucas S."/>
            <person name="Hammon N."/>
            <person name="Deshpande S."/>
            <person name="Cheng J.F."/>
            <person name="Tapia R."/>
            <person name="Han C."/>
            <person name="Goodwin L."/>
            <person name="Pitluck S."/>
            <person name="Liolios K."/>
            <person name="Pagani I."/>
            <person name="Ivanova N."/>
            <person name="Mavromatis K."/>
            <person name="Pati A."/>
            <person name="Chen A."/>
            <person name="Palaniappan K."/>
            <person name="Land M."/>
            <person name="Hauser L."/>
            <person name="Chang Y.J."/>
            <person name="Jeffries C.D."/>
            <person name="Detter J.C."/>
            <person name="Beck B."/>
            <person name="Woyke T."/>
            <person name="Bristow J."/>
            <person name="Eisen J.A."/>
            <person name="Markowitz V."/>
            <person name="Hugenholtz P."/>
            <person name="Kyrpides N.C."/>
            <person name="Klenk H.P."/>
        </authorList>
    </citation>
    <scope>NUCLEOTIDE SEQUENCE [LARGE SCALE GENOMIC DNA]</scope>
    <source>
        <strain evidence="10">ATCC 43644 / DSM 9630 / IS1B</strain>
    </source>
</reference>
<dbReference type="Pfam" id="PF00361">
    <property type="entry name" value="Proton_antipo_M"/>
    <property type="match status" value="1"/>
</dbReference>
<accession>E8QYL3</accession>
<sequence>MTPSASVFETVSNTLWILTPELFLLAVASVMMTLCAFVTWPRAVWATIAGSALLACLPILLITSNVTLPDYAASILNDPLAFWSRLGLLGTGLILTILAADRIEHAKSGEFFGSLLMIQTGVMLTASANDLALLFLGLELVSIPTYLLLFLGRRSDVEREAATKYFLLSLFSSAVLLFGMAYLYGLTGVSNLRAIGGLLSDPAALPGGSAGATLGIVALVFVVGGLGFRLASVPFHFYAPDVYQGTATILTALLSWIPKAVGVLALIRLVIGTLGFAPELRDPGIILGFVVAVGTLTVGNFLALAQTNLKRLMAYSSISHAGYLMVGLTAAFVDGSAGRQVTGVEAMLVYLGAYGVTTLGFFAGLLALTPPHPGRPTPANLPPPDAQGPVVIDDLAGLARSRPGVALGLAACLVSLAGLPPTLGFLGKFEVFAAAIAAGGRLESRAFVTLVAIAALNAAIGAYYYLRLIVAMYLRDPIRPSAADFDASTATPTPPVNLGACSMLTVCALASVFLGLAPNWLTGPSSSAALGVRTLPPPPPVVVTEDQPTLTRNVPVPSMPAPVAVSTPRSDETSVVATSADKEL</sequence>
<dbReference type="RefSeq" id="WP_013566484.1">
    <property type="nucleotide sequence ID" value="NC_014962.1"/>
</dbReference>
<dbReference type="GO" id="GO:0012505">
    <property type="term" value="C:endomembrane system"/>
    <property type="evidence" value="ECO:0007669"/>
    <property type="project" value="UniProtKB-SubCell"/>
</dbReference>
<feature type="transmembrane region" description="Helical" evidence="5">
    <location>
        <begin position="165"/>
        <end position="184"/>
    </location>
</feature>
<dbReference type="PANTHER" id="PTHR22773">
    <property type="entry name" value="NADH DEHYDROGENASE"/>
    <property type="match status" value="1"/>
</dbReference>
<dbReference type="GO" id="GO:0050136">
    <property type="term" value="F:NADH dehydrogenase (quinone) (non-electrogenic) activity"/>
    <property type="evidence" value="ECO:0007669"/>
    <property type="project" value="UniProtKB-UniRule"/>
</dbReference>
<keyword evidence="5" id="KW-1003">Cell membrane</keyword>
<evidence type="ECO:0000256" key="6">
    <source>
        <dbReference type="RuleBase" id="RU000320"/>
    </source>
</evidence>
<keyword evidence="3 5" id="KW-1133">Transmembrane helix</keyword>
<dbReference type="GO" id="GO:0042773">
    <property type="term" value="P:ATP synthesis coupled electron transport"/>
    <property type="evidence" value="ECO:0007669"/>
    <property type="project" value="InterPro"/>
</dbReference>
<dbReference type="STRING" id="575540.Isop_3639"/>
<comment type="similarity">
    <text evidence="5">Belongs to the complex I subunit 2 family.</text>
</comment>
<keyword evidence="5" id="KW-1278">Translocase</keyword>
<dbReference type="GO" id="GO:0048038">
    <property type="term" value="F:quinone binding"/>
    <property type="evidence" value="ECO:0007669"/>
    <property type="project" value="UniProtKB-KW"/>
</dbReference>
<keyword evidence="5" id="KW-0874">Quinone</keyword>
<dbReference type="EC" id="7.1.1.-" evidence="5"/>
<evidence type="ECO:0000256" key="7">
    <source>
        <dbReference type="SAM" id="MobiDB-lite"/>
    </source>
</evidence>
<keyword evidence="4 5" id="KW-0472">Membrane</keyword>
<dbReference type="KEGG" id="ipa:Isop_3639"/>
<dbReference type="Proteomes" id="UP000008631">
    <property type="component" value="Chromosome"/>
</dbReference>
<dbReference type="OrthoDB" id="9807568at2"/>
<dbReference type="EMBL" id="CP002353">
    <property type="protein sequence ID" value="ADV64196.1"/>
    <property type="molecule type" value="Genomic_DNA"/>
</dbReference>
<gene>
    <name evidence="5" type="primary">nuoN</name>
    <name evidence="9" type="ordered locus">Isop_3639</name>
</gene>
<dbReference type="GO" id="GO:0005886">
    <property type="term" value="C:plasma membrane"/>
    <property type="evidence" value="ECO:0007669"/>
    <property type="project" value="UniProtKB-SubCell"/>
</dbReference>
<feature type="transmembrane region" description="Helical" evidence="5">
    <location>
        <begin position="405"/>
        <end position="426"/>
    </location>
</feature>
<feature type="transmembrane region" description="Helical" evidence="5">
    <location>
        <begin position="15"/>
        <end position="37"/>
    </location>
</feature>
<evidence type="ECO:0000313" key="9">
    <source>
        <dbReference type="EMBL" id="ADV64196.1"/>
    </source>
</evidence>
<proteinExistence type="inferred from homology"/>
<name>E8QYL3_ISOPI</name>
<feature type="transmembrane region" description="Helical" evidence="5">
    <location>
        <begin position="312"/>
        <end position="333"/>
    </location>
</feature>
<keyword evidence="5" id="KW-0520">NAD</keyword>
<feature type="transmembrane region" description="Helical" evidence="5">
    <location>
        <begin position="111"/>
        <end position="128"/>
    </location>
</feature>
<evidence type="ECO:0000256" key="4">
    <source>
        <dbReference type="ARBA" id="ARBA00023136"/>
    </source>
</evidence>
<keyword evidence="10" id="KW-1185">Reference proteome</keyword>
<feature type="transmembrane region" description="Helical" evidence="5">
    <location>
        <begin position="134"/>
        <end position="153"/>
    </location>
</feature>
<comment type="subcellular location">
    <subcellularLocation>
        <location evidence="5">Cell inner membrane</location>
        <topology evidence="5">Multi-pass membrane protein</topology>
    </subcellularLocation>
    <subcellularLocation>
        <location evidence="1">Endomembrane system</location>
        <topology evidence="1">Multi-pass membrane protein</topology>
    </subcellularLocation>
    <subcellularLocation>
        <location evidence="6">Membrane</location>
        <topology evidence="6">Multi-pass membrane protein</topology>
    </subcellularLocation>
</comment>
<evidence type="ECO:0000256" key="3">
    <source>
        <dbReference type="ARBA" id="ARBA00022989"/>
    </source>
</evidence>
<feature type="transmembrane region" description="Helical" evidence="5">
    <location>
        <begin position="348"/>
        <end position="368"/>
    </location>
</feature>
<evidence type="ECO:0000256" key="2">
    <source>
        <dbReference type="ARBA" id="ARBA00022692"/>
    </source>
</evidence>
<dbReference type="eggNOG" id="COG1007">
    <property type="taxonomic scope" value="Bacteria"/>
</dbReference>
<dbReference type="HAMAP" id="MF_00445">
    <property type="entry name" value="NDH1_NuoN_1"/>
    <property type="match status" value="1"/>
</dbReference>
<feature type="transmembrane region" description="Helical" evidence="5">
    <location>
        <begin position="44"/>
        <end position="62"/>
    </location>
</feature>
<comment type="catalytic activity">
    <reaction evidence="5">
        <text>a quinone + NADH + 5 H(+)(in) = a quinol + NAD(+) + 4 H(+)(out)</text>
        <dbReference type="Rhea" id="RHEA:57888"/>
        <dbReference type="ChEBI" id="CHEBI:15378"/>
        <dbReference type="ChEBI" id="CHEBI:24646"/>
        <dbReference type="ChEBI" id="CHEBI:57540"/>
        <dbReference type="ChEBI" id="CHEBI:57945"/>
        <dbReference type="ChEBI" id="CHEBI:132124"/>
    </reaction>
</comment>
<feature type="transmembrane region" description="Helical" evidence="5">
    <location>
        <begin position="204"/>
        <end position="228"/>
    </location>
</feature>
<feature type="domain" description="NADH:quinone oxidoreductase/Mrp antiporter transmembrane" evidence="8">
    <location>
        <begin position="128"/>
        <end position="448"/>
    </location>
</feature>
<protein>
    <recommendedName>
        <fullName evidence="5">NADH-quinone oxidoreductase subunit N</fullName>
        <ecNumber evidence="5">7.1.1.-</ecNumber>
    </recommendedName>
    <alternativeName>
        <fullName evidence="5">NADH dehydrogenase I subunit N</fullName>
    </alternativeName>
    <alternativeName>
        <fullName evidence="5">NDH-1 subunit N</fullName>
    </alternativeName>
</protein>
<feature type="region of interest" description="Disordered" evidence="7">
    <location>
        <begin position="546"/>
        <end position="584"/>
    </location>
</feature>
<keyword evidence="5" id="KW-0997">Cell inner membrane</keyword>
<comment type="function">
    <text evidence="5">NDH-1 shuttles electrons from NADH, via FMN and iron-sulfur (Fe-S) centers, to quinones in the respiratory chain. The immediate electron acceptor for the enzyme in this species is believed to be ubiquinone. Couples the redox reaction to proton translocation (for every two electrons transferred, four hydrogen ions are translocated across the cytoplasmic membrane), and thus conserves the redox energy in a proton gradient.</text>
</comment>
<dbReference type="InterPro" id="IPR001750">
    <property type="entry name" value="ND/Mrp_TM"/>
</dbReference>
<feature type="transmembrane region" description="Helical" evidence="5">
    <location>
        <begin position="446"/>
        <end position="466"/>
    </location>
</feature>
<evidence type="ECO:0000313" key="10">
    <source>
        <dbReference type="Proteomes" id="UP000008631"/>
    </source>
</evidence>
<dbReference type="GO" id="GO:0008137">
    <property type="term" value="F:NADH dehydrogenase (ubiquinone) activity"/>
    <property type="evidence" value="ECO:0007669"/>
    <property type="project" value="InterPro"/>
</dbReference>
<comment type="subunit">
    <text evidence="5">NDH-1 is composed of 14 different subunits. Subunits NuoA, H, J, K, L, M, N constitute the membrane sector of the complex.</text>
</comment>
<keyword evidence="5" id="KW-0830">Ubiquinone</keyword>
<keyword evidence="2 5" id="KW-0812">Transmembrane</keyword>
<reference key="1">
    <citation type="submission" date="2010-11" db="EMBL/GenBank/DDBJ databases">
        <title>The complete sequence of chromosome of Isophaera pallida ATCC 43644.</title>
        <authorList>
            <consortium name="US DOE Joint Genome Institute (JGI-PGF)"/>
            <person name="Lucas S."/>
            <person name="Copeland A."/>
            <person name="Lapidus A."/>
            <person name="Bruce D."/>
            <person name="Goodwin L."/>
            <person name="Pitluck S."/>
            <person name="Kyrpides N."/>
            <person name="Mavromatis K."/>
            <person name="Pagani I."/>
            <person name="Ivanova N."/>
            <person name="Saunders E."/>
            <person name="Brettin T."/>
            <person name="Detter J.C."/>
            <person name="Han C."/>
            <person name="Tapia R."/>
            <person name="Land M."/>
            <person name="Hauser L."/>
            <person name="Markowitz V."/>
            <person name="Cheng J.-F."/>
            <person name="Hugenholtz P."/>
            <person name="Woyke T."/>
            <person name="Wu D."/>
            <person name="Eisen J.A."/>
        </authorList>
    </citation>
    <scope>NUCLEOTIDE SEQUENCE</scope>
    <source>
        <strain>ATCC 43644</strain>
    </source>
</reference>
<evidence type="ECO:0000259" key="8">
    <source>
        <dbReference type="Pfam" id="PF00361"/>
    </source>
</evidence>
<dbReference type="AlphaFoldDB" id="E8QYL3"/>
<organism evidence="9 10">
    <name type="scientific">Isosphaera pallida (strain ATCC 43644 / DSM 9630 / IS1B)</name>
    <dbReference type="NCBI Taxonomy" id="575540"/>
    <lineage>
        <taxon>Bacteria</taxon>
        <taxon>Pseudomonadati</taxon>
        <taxon>Planctomycetota</taxon>
        <taxon>Planctomycetia</taxon>
        <taxon>Isosphaerales</taxon>
        <taxon>Isosphaeraceae</taxon>
        <taxon>Isosphaera</taxon>
    </lineage>
</organism>
<feature type="transmembrane region" description="Helical" evidence="5">
    <location>
        <begin position="283"/>
        <end position="305"/>
    </location>
</feature>
<dbReference type="HOGENOM" id="CLU_007100_1_3_0"/>
<feature type="transmembrane region" description="Helical" evidence="5">
    <location>
        <begin position="249"/>
        <end position="271"/>
    </location>
</feature>
<feature type="transmembrane region" description="Helical" evidence="5">
    <location>
        <begin position="82"/>
        <end position="99"/>
    </location>
</feature>
<dbReference type="FunCoup" id="E8QYL3">
    <property type="interactions" value="114"/>
</dbReference>
<dbReference type="InParanoid" id="E8QYL3"/>
<evidence type="ECO:0000256" key="5">
    <source>
        <dbReference type="HAMAP-Rule" id="MF_00445"/>
    </source>
</evidence>
<dbReference type="InterPro" id="IPR010096">
    <property type="entry name" value="NADH-Q_OxRdtase_suN/2"/>
</dbReference>
<evidence type="ECO:0000256" key="1">
    <source>
        <dbReference type="ARBA" id="ARBA00004127"/>
    </source>
</evidence>
<keyword evidence="5" id="KW-0813">Transport</keyword>